<proteinExistence type="predicted"/>
<feature type="non-terminal residue" evidence="1">
    <location>
        <position position="1"/>
    </location>
</feature>
<dbReference type="EMBL" id="CAJOBH010253893">
    <property type="protein sequence ID" value="CAF5144608.1"/>
    <property type="molecule type" value="Genomic_DNA"/>
</dbReference>
<protein>
    <submittedName>
        <fullName evidence="1">Uncharacterized protein</fullName>
    </submittedName>
</protein>
<comment type="caution">
    <text evidence="1">The sequence shown here is derived from an EMBL/GenBank/DDBJ whole genome shotgun (WGS) entry which is preliminary data.</text>
</comment>
<evidence type="ECO:0000313" key="2">
    <source>
        <dbReference type="Proteomes" id="UP000681967"/>
    </source>
</evidence>
<dbReference type="Proteomes" id="UP000681967">
    <property type="component" value="Unassembled WGS sequence"/>
</dbReference>
<sequence length="145" mass="15571">KKINRSSLKPATVLARPTTFNTSTIFPFSQKPVLFGNSITPIVPKAVTSIQPNSPAGLTTYLVVDGNQGQLVQVSNDGQTPVTFRNQVGQVLQATPITVVSPANQPTISSFTTNRDCSLLSNTSQTITTVRTSSSIDLQRQSEYC</sequence>
<reference evidence="1" key="1">
    <citation type="submission" date="2021-02" db="EMBL/GenBank/DDBJ databases">
        <authorList>
            <person name="Nowell W R."/>
        </authorList>
    </citation>
    <scope>NUCLEOTIDE SEQUENCE</scope>
</reference>
<accession>A0A8S3G217</accession>
<evidence type="ECO:0000313" key="1">
    <source>
        <dbReference type="EMBL" id="CAF5144608.1"/>
    </source>
</evidence>
<gene>
    <name evidence="1" type="ORF">BYL167_LOCUS70884</name>
</gene>
<name>A0A8S3G217_9BILA</name>
<organism evidence="1 2">
    <name type="scientific">Rotaria magnacalcarata</name>
    <dbReference type="NCBI Taxonomy" id="392030"/>
    <lineage>
        <taxon>Eukaryota</taxon>
        <taxon>Metazoa</taxon>
        <taxon>Spiralia</taxon>
        <taxon>Gnathifera</taxon>
        <taxon>Rotifera</taxon>
        <taxon>Eurotatoria</taxon>
        <taxon>Bdelloidea</taxon>
        <taxon>Philodinida</taxon>
        <taxon>Philodinidae</taxon>
        <taxon>Rotaria</taxon>
    </lineage>
</organism>
<dbReference type="AlphaFoldDB" id="A0A8S3G217"/>